<dbReference type="SUPFAM" id="SSF81301">
    <property type="entry name" value="Nucleotidyltransferase"/>
    <property type="match status" value="1"/>
</dbReference>
<evidence type="ECO:0000313" key="2">
    <source>
        <dbReference type="Proteomes" id="UP001321749"/>
    </source>
</evidence>
<protein>
    <submittedName>
        <fullName evidence="1">Uncharacterized protein</fullName>
    </submittedName>
</protein>
<dbReference type="AlphaFoldDB" id="A0AAV9H8Q0"/>
<comment type="caution">
    <text evidence="1">The sequence shown here is derived from an EMBL/GenBank/DDBJ whole genome shotgun (WGS) entry which is preliminary data.</text>
</comment>
<sequence>MQDTNGQLVPEVAGSQPRFLSQYVHDLGKPGDADCGRGVNETLEVIAALESAGIDCCVVGTKALVYYGARRVPLNWDICVPTELFDQAIALFTSAPLNEKYEPWHRIMPEAKMLMHTYPRFTLKGVNFFFIILPSFECLLSPKPENCERSASGIPYPKLELFAQSLMDLQQYADLDDLVDGMDLDQAWGEAHLQLDK</sequence>
<keyword evidence="2" id="KW-1185">Reference proteome</keyword>
<proteinExistence type="predicted"/>
<gene>
    <name evidence="1" type="ORF">QBC42DRAFT_214098</name>
</gene>
<dbReference type="Gene3D" id="3.30.460.40">
    <property type="match status" value="1"/>
</dbReference>
<reference evidence="1" key="1">
    <citation type="journal article" date="2023" name="Mol. Phylogenet. Evol.">
        <title>Genome-scale phylogeny and comparative genomics of the fungal order Sordariales.</title>
        <authorList>
            <person name="Hensen N."/>
            <person name="Bonometti L."/>
            <person name="Westerberg I."/>
            <person name="Brannstrom I.O."/>
            <person name="Guillou S."/>
            <person name="Cros-Aarteil S."/>
            <person name="Calhoun S."/>
            <person name="Haridas S."/>
            <person name="Kuo A."/>
            <person name="Mondo S."/>
            <person name="Pangilinan J."/>
            <person name="Riley R."/>
            <person name="LaButti K."/>
            <person name="Andreopoulos B."/>
            <person name="Lipzen A."/>
            <person name="Chen C."/>
            <person name="Yan M."/>
            <person name="Daum C."/>
            <person name="Ng V."/>
            <person name="Clum A."/>
            <person name="Steindorff A."/>
            <person name="Ohm R.A."/>
            <person name="Martin F."/>
            <person name="Silar P."/>
            <person name="Natvig D.O."/>
            <person name="Lalanne C."/>
            <person name="Gautier V."/>
            <person name="Ament-Velasquez S.L."/>
            <person name="Kruys A."/>
            <person name="Hutchinson M.I."/>
            <person name="Powell A.J."/>
            <person name="Barry K."/>
            <person name="Miller A.N."/>
            <person name="Grigoriev I.V."/>
            <person name="Debuchy R."/>
            <person name="Gladieux P."/>
            <person name="Hiltunen Thoren M."/>
            <person name="Johannesson H."/>
        </authorList>
    </citation>
    <scope>NUCLEOTIDE SEQUENCE</scope>
    <source>
        <strain evidence="1">PSN324</strain>
    </source>
</reference>
<dbReference type="InterPro" id="IPR043519">
    <property type="entry name" value="NT_sf"/>
</dbReference>
<name>A0AAV9H8Q0_9PEZI</name>
<accession>A0AAV9H8Q0</accession>
<dbReference type="EMBL" id="MU865161">
    <property type="protein sequence ID" value="KAK4456833.1"/>
    <property type="molecule type" value="Genomic_DNA"/>
</dbReference>
<dbReference type="Proteomes" id="UP001321749">
    <property type="component" value="Unassembled WGS sequence"/>
</dbReference>
<feature type="non-terminal residue" evidence="1">
    <location>
        <position position="197"/>
    </location>
</feature>
<reference evidence="1" key="2">
    <citation type="submission" date="2023-06" db="EMBL/GenBank/DDBJ databases">
        <authorList>
            <consortium name="Lawrence Berkeley National Laboratory"/>
            <person name="Mondo S.J."/>
            <person name="Hensen N."/>
            <person name="Bonometti L."/>
            <person name="Westerberg I."/>
            <person name="Brannstrom I.O."/>
            <person name="Guillou S."/>
            <person name="Cros-Aarteil S."/>
            <person name="Calhoun S."/>
            <person name="Haridas S."/>
            <person name="Kuo A."/>
            <person name="Pangilinan J."/>
            <person name="Riley R."/>
            <person name="Labutti K."/>
            <person name="Andreopoulos B."/>
            <person name="Lipzen A."/>
            <person name="Chen C."/>
            <person name="Yanf M."/>
            <person name="Daum C."/>
            <person name="Ng V."/>
            <person name="Clum A."/>
            <person name="Steindorff A."/>
            <person name="Ohm R."/>
            <person name="Martin F."/>
            <person name="Silar P."/>
            <person name="Natvig D."/>
            <person name="Lalanne C."/>
            <person name="Gautier V."/>
            <person name="Ament-Velasquez S.L."/>
            <person name="Kruys A."/>
            <person name="Hutchinson M.I."/>
            <person name="Powell A.J."/>
            <person name="Barry K."/>
            <person name="Miller A.N."/>
            <person name="Grigoriev I.V."/>
            <person name="Debuchy R."/>
            <person name="Gladieux P."/>
            <person name="Thoren M.H."/>
            <person name="Johannesson H."/>
        </authorList>
    </citation>
    <scope>NUCLEOTIDE SEQUENCE</scope>
    <source>
        <strain evidence="1">PSN324</strain>
    </source>
</reference>
<evidence type="ECO:0000313" key="1">
    <source>
        <dbReference type="EMBL" id="KAK4456833.1"/>
    </source>
</evidence>
<organism evidence="1 2">
    <name type="scientific">Cladorrhinum samala</name>
    <dbReference type="NCBI Taxonomy" id="585594"/>
    <lineage>
        <taxon>Eukaryota</taxon>
        <taxon>Fungi</taxon>
        <taxon>Dikarya</taxon>
        <taxon>Ascomycota</taxon>
        <taxon>Pezizomycotina</taxon>
        <taxon>Sordariomycetes</taxon>
        <taxon>Sordariomycetidae</taxon>
        <taxon>Sordariales</taxon>
        <taxon>Podosporaceae</taxon>
        <taxon>Cladorrhinum</taxon>
    </lineage>
</organism>